<name>A0A1N6G2D0_9BACT</name>
<dbReference type="STRING" id="226505.SAMN05444394_2913"/>
<accession>A0A1N6G2D0</accession>
<keyword evidence="1" id="KW-0472">Membrane</keyword>
<evidence type="ECO:0000256" key="1">
    <source>
        <dbReference type="SAM" id="Phobius"/>
    </source>
</evidence>
<keyword evidence="3" id="KW-1185">Reference proteome</keyword>
<dbReference type="AlphaFoldDB" id="A0A1N6G2D0"/>
<sequence length="252" mass="29834">MISFFRKIRQQLLIQNRVTRYLVYAIGEIFLVVIGILIALQVNNWNQERQANMKAISYHKRIIEDLDIFIGETERSIRRSSSIRKLILQTIDMLEAKKLPDDKARIFERTMHLYYQVPYRIPSLSTITEMRSNGDLELMDNLDLRKKLIQFEQEILSTDEVLVLMGHHAAEHVFYIDQYIRAIPDTSVVSTDYVEIGIKTNFEEMANDIKFVNYLSKFSVQWSHHMMFSRDLNESAIKLRDELIEELEKLNK</sequence>
<reference evidence="3" key="1">
    <citation type="submission" date="2016-11" db="EMBL/GenBank/DDBJ databases">
        <authorList>
            <person name="Varghese N."/>
            <person name="Submissions S."/>
        </authorList>
    </citation>
    <scope>NUCLEOTIDE SEQUENCE [LARGE SCALE GENOMIC DNA]</scope>
    <source>
        <strain evidence="3">DSM 15292</strain>
    </source>
</reference>
<protein>
    <submittedName>
        <fullName evidence="2">Uncharacterized protein</fullName>
    </submittedName>
</protein>
<dbReference type="Pfam" id="PF19578">
    <property type="entry name" value="DUF6090"/>
    <property type="match status" value="1"/>
</dbReference>
<evidence type="ECO:0000313" key="3">
    <source>
        <dbReference type="Proteomes" id="UP000185221"/>
    </source>
</evidence>
<dbReference type="InterPro" id="IPR045749">
    <property type="entry name" value="DUF6090"/>
</dbReference>
<gene>
    <name evidence="2" type="ORF">SAMN05444394_2913</name>
</gene>
<keyword evidence="1" id="KW-1133">Transmembrane helix</keyword>
<keyword evidence="1" id="KW-0812">Transmembrane</keyword>
<organism evidence="2 3">
    <name type="scientific">Algoriphagus halophilus</name>
    <dbReference type="NCBI Taxonomy" id="226505"/>
    <lineage>
        <taxon>Bacteria</taxon>
        <taxon>Pseudomonadati</taxon>
        <taxon>Bacteroidota</taxon>
        <taxon>Cytophagia</taxon>
        <taxon>Cytophagales</taxon>
        <taxon>Cyclobacteriaceae</taxon>
        <taxon>Algoriphagus</taxon>
    </lineage>
</organism>
<proteinExistence type="predicted"/>
<evidence type="ECO:0000313" key="2">
    <source>
        <dbReference type="EMBL" id="SIO01647.1"/>
    </source>
</evidence>
<dbReference type="EMBL" id="FSRC01000002">
    <property type="protein sequence ID" value="SIO01647.1"/>
    <property type="molecule type" value="Genomic_DNA"/>
</dbReference>
<feature type="transmembrane region" description="Helical" evidence="1">
    <location>
        <begin position="21"/>
        <end position="40"/>
    </location>
</feature>
<dbReference type="Proteomes" id="UP000185221">
    <property type="component" value="Unassembled WGS sequence"/>
</dbReference>